<proteinExistence type="predicted"/>
<name>A0ACC1BG24_9ROSI</name>
<comment type="caution">
    <text evidence="1">The sequence shown here is derived from an EMBL/GenBank/DDBJ whole genome shotgun (WGS) entry which is preliminary data.</text>
</comment>
<evidence type="ECO:0000313" key="2">
    <source>
        <dbReference type="Proteomes" id="UP001164250"/>
    </source>
</evidence>
<organism evidence="1 2">
    <name type="scientific">Pistacia atlantica</name>
    <dbReference type="NCBI Taxonomy" id="434234"/>
    <lineage>
        <taxon>Eukaryota</taxon>
        <taxon>Viridiplantae</taxon>
        <taxon>Streptophyta</taxon>
        <taxon>Embryophyta</taxon>
        <taxon>Tracheophyta</taxon>
        <taxon>Spermatophyta</taxon>
        <taxon>Magnoliopsida</taxon>
        <taxon>eudicotyledons</taxon>
        <taxon>Gunneridae</taxon>
        <taxon>Pentapetalae</taxon>
        <taxon>rosids</taxon>
        <taxon>malvids</taxon>
        <taxon>Sapindales</taxon>
        <taxon>Anacardiaceae</taxon>
        <taxon>Pistacia</taxon>
    </lineage>
</organism>
<accession>A0ACC1BG24</accession>
<dbReference type="EMBL" id="CM047901">
    <property type="protein sequence ID" value="KAJ0097804.1"/>
    <property type="molecule type" value="Genomic_DNA"/>
</dbReference>
<keyword evidence="2" id="KW-1185">Reference proteome</keyword>
<reference evidence="2" key="1">
    <citation type="journal article" date="2023" name="G3 (Bethesda)">
        <title>Genome assembly and association tests identify interacting loci associated with vigor, precocity, and sex in interspecific pistachio rootstocks.</title>
        <authorList>
            <person name="Palmer W."/>
            <person name="Jacygrad E."/>
            <person name="Sagayaradj S."/>
            <person name="Cavanaugh K."/>
            <person name="Han R."/>
            <person name="Bertier L."/>
            <person name="Beede B."/>
            <person name="Kafkas S."/>
            <person name="Golino D."/>
            <person name="Preece J."/>
            <person name="Michelmore R."/>
        </authorList>
    </citation>
    <scope>NUCLEOTIDE SEQUENCE [LARGE SCALE GENOMIC DNA]</scope>
</reference>
<protein>
    <submittedName>
        <fullName evidence="1">Uncharacterized protein</fullName>
    </submittedName>
</protein>
<dbReference type="Proteomes" id="UP001164250">
    <property type="component" value="Chromosome 5"/>
</dbReference>
<gene>
    <name evidence="1" type="ORF">Patl1_27823</name>
</gene>
<sequence>MHSIFFLLSPPFKANAQQTRFNTSLGSFLAPTKNSSWLSRSGLYAFGFYLQGKGYAVGIFLAGIPEKTVVWTANRDYPPLSSNATLLLNSKGGLVLQSTKGSAFIAKISRLAASTSMLNAGNFVLYNTSGGIIWQSFDHPTDTILQTQSLLTRKELLSSVSGNGYSRVRFCLKMQYDGNLVQYPENTVDTTTYV</sequence>
<evidence type="ECO:0000313" key="1">
    <source>
        <dbReference type="EMBL" id="KAJ0097804.1"/>
    </source>
</evidence>